<dbReference type="SMART" id="SM00448">
    <property type="entry name" value="REC"/>
    <property type="match status" value="1"/>
</dbReference>
<dbReference type="SUPFAM" id="SSF55874">
    <property type="entry name" value="ATPase domain of HSP90 chaperone/DNA topoisomerase II/histidine kinase"/>
    <property type="match status" value="1"/>
</dbReference>
<dbReference type="InterPro" id="IPR011006">
    <property type="entry name" value="CheY-like_superfamily"/>
</dbReference>
<comment type="catalytic activity">
    <reaction evidence="1">
        <text>ATP + protein L-histidine = ADP + protein N-phospho-L-histidine.</text>
        <dbReference type="EC" id="2.7.13.3"/>
    </reaction>
</comment>
<dbReference type="SUPFAM" id="SSF52172">
    <property type="entry name" value="CheY-like"/>
    <property type="match status" value="1"/>
</dbReference>
<dbReference type="PROSITE" id="PS50110">
    <property type="entry name" value="RESPONSE_REGULATORY"/>
    <property type="match status" value="1"/>
</dbReference>
<dbReference type="Pfam" id="PF00072">
    <property type="entry name" value="Response_reg"/>
    <property type="match status" value="1"/>
</dbReference>
<evidence type="ECO:0000256" key="5">
    <source>
        <dbReference type="PROSITE-ProRule" id="PRU00169"/>
    </source>
</evidence>
<dbReference type="RefSeq" id="WP_284380112.1">
    <property type="nucleotide sequence ID" value="NZ_BSNN01000009.1"/>
</dbReference>
<feature type="domain" description="Response regulatory" evidence="8">
    <location>
        <begin position="331"/>
        <end position="450"/>
    </location>
</feature>
<feature type="region of interest" description="Disordered" evidence="6">
    <location>
        <begin position="1"/>
        <end position="35"/>
    </location>
</feature>
<proteinExistence type="predicted"/>
<dbReference type="InterPro" id="IPR001789">
    <property type="entry name" value="Sig_transdc_resp-reg_receiver"/>
</dbReference>
<dbReference type="InterPro" id="IPR003661">
    <property type="entry name" value="HisK_dim/P_dom"/>
</dbReference>
<dbReference type="SMART" id="SM00388">
    <property type="entry name" value="HisKA"/>
    <property type="match status" value="1"/>
</dbReference>
<dbReference type="Gene3D" id="3.40.50.2300">
    <property type="match status" value="1"/>
</dbReference>
<evidence type="ECO:0000259" key="7">
    <source>
        <dbReference type="PROSITE" id="PS50109"/>
    </source>
</evidence>
<dbReference type="InterPro" id="IPR036890">
    <property type="entry name" value="HATPase_C_sf"/>
</dbReference>
<evidence type="ECO:0000256" key="6">
    <source>
        <dbReference type="SAM" id="MobiDB-lite"/>
    </source>
</evidence>
<dbReference type="PROSITE" id="PS50109">
    <property type="entry name" value="HIS_KIN"/>
    <property type="match status" value="1"/>
</dbReference>
<protein>
    <recommendedName>
        <fullName evidence="2">histidine kinase</fullName>
        <ecNumber evidence="2">2.7.13.3</ecNumber>
    </recommendedName>
</protein>
<dbReference type="PANTHER" id="PTHR45339:SF1">
    <property type="entry name" value="HYBRID SIGNAL TRANSDUCTION HISTIDINE KINASE J"/>
    <property type="match status" value="1"/>
</dbReference>
<dbReference type="EC" id="2.7.13.3" evidence="2"/>
<evidence type="ECO:0000256" key="2">
    <source>
        <dbReference type="ARBA" id="ARBA00012438"/>
    </source>
</evidence>
<dbReference type="CDD" id="cd17546">
    <property type="entry name" value="REC_hyHK_CKI1_RcsC-like"/>
    <property type="match status" value="1"/>
</dbReference>
<dbReference type="Gene3D" id="3.30.565.10">
    <property type="entry name" value="Histidine kinase-like ATPase, C-terminal domain"/>
    <property type="match status" value="1"/>
</dbReference>
<dbReference type="InterPro" id="IPR003594">
    <property type="entry name" value="HATPase_dom"/>
</dbReference>
<evidence type="ECO:0000313" key="9">
    <source>
        <dbReference type="EMBL" id="GLQ36318.1"/>
    </source>
</evidence>
<dbReference type="Pfam" id="PF00512">
    <property type="entry name" value="HisKA"/>
    <property type="match status" value="1"/>
</dbReference>
<sequence length="459" mass="50264">MNRPPANVAPKSDTVTRRRYERATRARQEAESLLDSKSRELWEANQKLQQQAENLEELVNARTQDLGVALQAARAASTAKSTFLASMSHEIRTPLNGVLGMAEALMDTPISAEQTKMLGIIADSGQMLMSVLNDILDISKIEAGQMEIEKAPVHLAKLFASLEQLYTPKAREKNLELALRMGAQVDQWILGDATRLRQVVGNLVSNAIKFTTAGSVQILVDLIQQGGGQFLLTIDVKDTGEGIPEDRLHRLFKPFSQVDSSIARKYGGTGLGLSISKQICDLLGGTISVHSTVGQGTQFSVTMPVHISAKPKETTKVLEGAISILNQQRWRILLAEDNRTNQIVFQKLLGAYDLDIVVVDNGAKAVQAYQDGAFDAVFMDINMPAVSGIEATQSIRQLEKTHKTPRVPICALTANTMKQQVEEYLSKGFDSHLGKPMKKADLIASMADILADRGRQHPQ</sequence>
<dbReference type="InterPro" id="IPR036097">
    <property type="entry name" value="HisK_dim/P_sf"/>
</dbReference>
<feature type="compositionally biased region" description="Basic and acidic residues" evidence="6">
    <location>
        <begin position="14"/>
        <end position="35"/>
    </location>
</feature>
<evidence type="ECO:0000313" key="10">
    <source>
        <dbReference type="Proteomes" id="UP001156694"/>
    </source>
</evidence>
<dbReference type="PRINTS" id="PR00344">
    <property type="entry name" value="BCTRLSENSOR"/>
</dbReference>
<dbReference type="Pfam" id="PF02518">
    <property type="entry name" value="HATPase_c"/>
    <property type="match status" value="1"/>
</dbReference>
<evidence type="ECO:0000256" key="3">
    <source>
        <dbReference type="ARBA" id="ARBA00022553"/>
    </source>
</evidence>
<dbReference type="InterPro" id="IPR005467">
    <property type="entry name" value="His_kinase_dom"/>
</dbReference>
<keyword evidence="4" id="KW-0902">Two-component regulatory system</keyword>
<dbReference type="SUPFAM" id="SSF47384">
    <property type="entry name" value="Homodimeric domain of signal transducing histidine kinase"/>
    <property type="match status" value="1"/>
</dbReference>
<feature type="domain" description="Histidine kinase" evidence="7">
    <location>
        <begin position="86"/>
        <end position="307"/>
    </location>
</feature>
<dbReference type="InterPro" id="IPR004358">
    <property type="entry name" value="Sig_transdc_His_kin-like_C"/>
</dbReference>
<dbReference type="PANTHER" id="PTHR45339">
    <property type="entry name" value="HYBRID SIGNAL TRANSDUCTION HISTIDINE KINASE J"/>
    <property type="match status" value="1"/>
</dbReference>
<dbReference type="Gene3D" id="1.10.287.130">
    <property type="match status" value="1"/>
</dbReference>
<keyword evidence="3 5" id="KW-0597">Phosphoprotein</keyword>
<dbReference type="EMBL" id="BSNN01000009">
    <property type="protein sequence ID" value="GLQ36318.1"/>
    <property type="molecule type" value="Genomic_DNA"/>
</dbReference>
<accession>A0ABQ5VYG0</accession>
<evidence type="ECO:0000256" key="4">
    <source>
        <dbReference type="ARBA" id="ARBA00023012"/>
    </source>
</evidence>
<gene>
    <name evidence="9" type="ORF">GCM10007939_26020</name>
</gene>
<evidence type="ECO:0000256" key="1">
    <source>
        <dbReference type="ARBA" id="ARBA00000085"/>
    </source>
</evidence>
<name>A0ABQ5VYG0_9RHOB</name>
<feature type="modified residue" description="4-aspartylphosphate" evidence="5">
    <location>
        <position position="380"/>
    </location>
</feature>
<dbReference type="Proteomes" id="UP001156694">
    <property type="component" value="Unassembled WGS sequence"/>
</dbReference>
<dbReference type="CDD" id="cd00082">
    <property type="entry name" value="HisKA"/>
    <property type="match status" value="1"/>
</dbReference>
<organism evidence="9 10">
    <name type="scientific">Amylibacter marinus</name>
    <dbReference type="NCBI Taxonomy" id="1475483"/>
    <lineage>
        <taxon>Bacteria</taxon>
        <taxon>Pseudomonadati</taxon>
        <taxon>Pseudomonadota</taxon>
        <taxon>Alphaproteobacteria</taxon>
        <taxon>Rhodobacterales</taxon>
        <taxon>Paracoccaceae</taxon>
        <taxon>Amylibacter</taxon>
    </lineage>
</organism>
<comment type="caution">
    <text evidence="9">The sequence shown here is derived from an EMBL/GenBank/DDBJ whole genome shotgun (WGS) entry which is preliminary data.</text>
</comment>
<evidence type="ECO:0000259" key="8">
    <source>
        <dbReference type="PROSITE" id="PS50110"/>
    </source>
</evidence>
<keyword evidence="10" id="KW-1185">Reference proteome</keyword>
<dbReference type="CDD" id="cd16922">
    <property type="entry name" value="HATPase_EvgS-ArcB-TorS-like"/>
    <property type="match status" value="1"/>
</dbReference>
<reference evidence="10" key="1">
    <citation type="journal article" date="2019" name="Int. J. Syst. Evol. Microbiol.">
        <title>The Global Catalogue of Microorganisms (GCM) 10K type strain sequencing project: providing services to taxonomists for standard genome sequencing and annotation.</title>
        <authorList>
            <consortium name="The Broad Institute Genomics Platform"/>
            <consortium name="The Broad Institute Genome Sequencing Center for Infectious Disease"/>
            <person name="Wu L."/>
            <person name="Ma J."/>
        </authorList>
    </citation>
    <scope>NUCLEOTIDE SEQUENCE [LARGE SCALE GENOMIC DNA]</scope>
    <source>
        <strain evidence="10">NBRC 110140</strain>
    </source>
</reference>
<dbReference type="SMART" id="SM00387">
    <property type="entry name" value="HATPase_c"/>
    <property type="match status" value="1"/>
</dbReference>